<gene>
    <name evidence="3" type="ORF">B0H16DRAFT_1612789</name>
</gene>
<dbReference type="AlphaFoldDB" id="A0AAD7HCM3"/>
<name>A0AAD7HCM3_9AGAR</name>
<keyword evidence="1" id="KW-0472">Membrane</keyword>
<keyword evidence="2" id="KW-0732">Signal</keyword>
<proteinExistence type="predicted"/>
<feature type="chain" id="PRO_5042122980" evidence="2">
    <location>
        <begin position="20"/>
        <end position="82"/>
    </location>
</feature>
<feature type="transmembrane region" description="Helical" evidence="1">
    <location>
        <begin position="43"/>
        <end position="59"/>
    </location>
</feature>
<keyword evidence="4" id="KW-1185">Reference proteome</keyword>
<keyword evidence="1" id="KW-0812">Transmembrane</keyword>
<evidence type="ECO:0000256" key="2">
    <source>
        <dbReference type="SAM" id="SignalP"/>
    </source>
</evidence>
<feature type="signal peptide" evidence="2">
    <location>
        <begin position="1"/>
        <end position="19"/>
    </location>
</feature>
<dbReference type="EMBL" id="JARKIB010000286">
    <property type="protein sequence ID" value="KAJ7716761.1"/>
    <property type="molecule type" value="Genomic_DNA"/>
</dbReference>
<evidence type="ECO:0000313" key="4">
    <source>
        <dbReference type="Proteomes" id="UP001215598"/>
    </source>
</evidence>
<keyword evidence="1" id="KW-1133">Transmembrane helix</keyword>
<evidence type="ECO:0000256" key="1">
    <source>
        <dbReference type="SAM" id="Phobius"/>
    </source>
</evidence>
<sequence>MCAPGVILAGLLLLARVYCDPAIRLGIPYIILGFGERGPIGNGWGFFLSLTFFLFLLLFRSREQEAFVESSVVLSSTRVVGR</sequence>
<dbReference type="Proteomes" id="UP001215598">
    <property type="component" value="Unassembled WGS sequence"/>
</dbReference>
<reference evidence="3" key="1">
    <citation type="submission" date="2023-03" db="EMBL/GenBank/DDBJ databases">
        <title>Massive genome expansion in bonnet fungi (Mycena s.s.) driven by repeated elements and novel gene families across ecological guilds.</title>
        <authorList>
            <consortium name="Lawrence Berkeley National Laboratory"/>
            <person name="Harder C.B."/>
            <person name="Miyauchi S."/>
            <person name="Viragh M."/>
            <person name="Kuo A."/>
            <person name="Thoen E."/>
            <person name="Andreopoulos B."/>
            <person name="Lu D."/>
            <person name="Skrede I."/>
            <person name="Drula E."/>
            <person name="Henrissat B."/>
            <person name="Morin E."/>
            <person name="Kohler A."/>
            <person name="Barry K."/>
            <person name="LaButti K."/>
            <person name="Morin E."/>
            <person name="Salamov A."/>
            <person name="Lipzen A."/>
            <person name="Mereny Z."/>
            <person name="Hegedus B."/>
            <person name="Baldrian P."/>
            <person name="Stursova M."/>
            <person name="Weitz H."/>
            <person name="Taylor A."/>
            <person name="Grigoriev I.V."/>
            <person name="Nagy L.G."/>
            <person name="Martin F."/>
            <person name="Kauserud H."/>
        </authorList>
    </citation>
    <scope>NUCLEOTIDE SEQUENCE</scope>
    <source>
        <strain evidence="3">CBHHK182m</strain>
    </source>
</reference>
<evidence type="ECO:0000313" key="3">
    <source>
        <dbReference type="EMBL" id="KAJ7716761.1"/>
    </source>
</evidence>
<protein>
    <submittedName>
        <fullName evidence="3">Uncharacterized protein</fullName>
    </submittedName>
</protein>
<accession>A0AAD7HCM3</accession>
<comment type="caution">
    <text evidence="3">The sequence shown here is derived from an EMBL/GenBank/DDBJ whole genome shotgun (WGS) entry which is preliminary data.</text>
</comment>
<organism evidence="3 4">
    <name type="scientific">Mycena metata</name>
    <dbReference type="NCBI Taxonomy" id="1033252"/>
    <lineage>
        <taxon>Eukaryota</taxon>
        <taxon>Fungi</taxon>
        <taxon>Dikarya</taxon>
        <taxon>Basidiomycota</taxon>
        <taxon>Agaricomycotina</taxon>
        <taxon>Agaricomycetes</taxon>
        <taxon>Agaricomycetidae</taxon>
        <taxon>Agaricales</taxon>
        <taxon>Marasmiineae</taxon>
        <taxon>Mycenaceae</taxon>
        <taxon>Mycena</taxon>
    </lineage>
</organism>